<proteinExistence type="predicted"/>
<keyword evidence="3" id="KW-1185">Reference proteome</keyword>
<gene>
    <name evidence="2" type="ORF">DM860_002186</name>
</gene>
<dbReference type="Pfam" id="PF12776">
    <property type="entry name" value="Myb_DNA-bind_3"/>
    <property type="match status" value="1"/>
</dbReference>
<reference evidence="2 3" key="1">
    <citation type="submission" date="2018-06" db="EMBL/GenBank/DDBJ databases">
        <title>The Genome of Cuscuta australis (Dodder) Provides Insight into the Evolution of Plant Parasitism.</title>
        <authorList>
            <person name="Liu H."/>
        </authorList>
    </citation>
    <scope>NUCLEOTIDE SEQUENCE [LARGE SCALE GENOMIC DNA]</scope>
    <source>
        <strain evidence="3">cv. Yunnan</strain>
        <tissue evidence="2">Vines</tissue>
    </source>
</reference>
<dbReference type="AlphaFoldDB" id="A0A328DW04"/>
<dbReference type="InterPro" id="IPR024752">
    <property type="entry name" value="Myb/SANT-like_dom"/>
</dbReference>
<feature type="domain" description="Myb/SANT-like" evidence="1">
    <location>
        <begin position="21"/>
        <end position="82"/>
    </location>
</feature>
<evidence type="ECO:0000259" key="1">
    <source>
        <dbReference type="Pfam" id="PF12776"/>
    </source>
</evidence>
<sequence>MATDSHWKCENGFRNGYMSKWEELISKAIPGCGLKATPHIDSRLKILVKKYRAIMQMLGTSGFKWDDEKHTIAFEKSVYDEYCKIHPNCRNLYGVPFPYLNEMESIYGKDYATGKSTEGFVGAVENLEKEAIVPLSLESSDEDVVADGSSAPPLKKVKIE</sequence>
<protein>
    <recommendedName>
        <fullName evidence="1">Myb/SANT-like domain-containing protein</fullName>
    </recommendedName>
</protein>
<dbReference type="PANTHER" id="PTHR46250:SF15">
    <property type="entry name" value="OS01G0523800 PROTEIN"/>
    <property type="match status" value="1"/>
</dbReference>
<evidence type="ECO:0000313" key="2">
    <source>
        <dbReference type="EMBL" id="RAL49895.1"/>
    </source>
</evidence>
<dbReference type="PANTHER" id="PTHR46250">
    <property type="entry name" value="MYB/SANT-LIKE DNA-BINDING DOMAIN PROTEIN-RELATED"/>
    <property type="match status" value="1"/>
</dbReference>
<dbReference type="EMBL" id="NQVE01000076">
    <property type="protein sequence ID" value="RAL49895.1"/>
    <property type="molecule type" value="Genomic_DNA"/>
</dbReference>
<accession>A0A328DW04</accession>
<name>A0A328DW04_9ASTE</name>
<comment type="caution">
    <text evidence="2">The sequence shown here is derived from an EMBL/GenBank/DDBJ whole genome shotgun (WGS) entry which is preliminary data.</text>
</comment>
<evidence type="ECO:0000313" key="3">
    <source>
        <dbReference type="Proteomes" id="UP000249390"/>
    </source>
</evidence>
<dbReference type="Proteomes" id="UP000249390">
    <property type="component" value="Unassembled WGS sequence"/>
</dbReference>
<organism evidence="2 3">
    <name type="scientific">Cuscuta australis</name>
    <dbReference type="NCBI Taxonomy" id="267555"/>
    <lineage>
        <taxon>Eukaryota</taxon>
        <taxon>Viridiplantae</taxon>
        <taxon>Streptophyta</taxon>
        <taxon>Embryophyta</taxon>
        <taxon>Tracheophyta</taxon>
        <taxon>Spermatophyta</taxon>
        <taxon>Magnoliopsida</taxon>
        <taxon>eudicotyledons</taxon>
        <taxon>Gunneridae</taxon>
        <taxon>Pentapetalae</taxon>
        <taxon>asterids</taxon>
        <taxon>lamiids</taxon>
        <taxon>Solanales</taxon>
        <taxon>Convolvulaceae</taxon>
        <taxon>Cuscuteae</taxon>
        <taxon>Cuscuta</taxon>
        <taxon>Cuscuta subgen. Grammica</taxon>
        <taxon>Cuscuta sect. Cleistogrammica</taxon>
    </lineage>
</organism>